<feature type="transmembrane region" description="Helical" evidence="1">
    <location>
        <begin position="83"/>
        <end position="107"/>
    </location>
</feature>
<organism evidence="2 3">
    <name type="scientific">Streptomyces stramineus</name>
    <dbReference type="NCBI Taxonomy" id="173861"/>
    <lineage>
        <taxon>Bacteria</taxon>
        <taxon>Bacillati</taxon>
        <taxon>Actinomycetota</taxon>
        <taxon>Actinomycetes</taxon>
        <taxon>Kitasatosporales</taxon>
        <taxon>Streptomycetaceae</taxon>
        <taxon>Streptomyces</taxon>
    </lineage>
</organism>
<evidence type="ECO:0000256" key="1">
    <source>
        <dbReference type="SAM" id="Phobius"/>
    </source>
</evidence>
<gene>
    <name evidence="2" type="ORF">GCM10009544_14960</name>
</gene>
<feature type="transmembrane region" description="Helical" evidence="1">
    <location>
        <begin position="119"/>
        <end position="138"/>
    </location>
</feature>
<feature type="transmembrane region" description="Helical" evidence="1">
    <location>
        <begin position="43"/>
        <end position="63"/>
    </location>
</feature>
<dbReference type="Proteomes" id="UP001499895">
    <property type="component" value="Unassembled WGS sequence"/>
</dbReference>
<accession>A0ABN0ZMT3</accession>
<evidence type="ECO:0000313" key="3">
    <source>
        <dbReference type="Proteomes" id="UP001499895"/>
    </source>
</evidence>
<keyword evidence="3" id="KW-1185">Reference proteome</keyword>
<evidence type="ECO:0000313" key="2">
    <source>
        <dbReference type="EMBL" id="GAA0453168.1"/>
    </source>
</evidence>
<sequence length="140" mass="14598">MRADGELRRAWAAANAADAAADARTVRPGGPADHDENASSAPLWATALAVLLAPVTLLFGGLAPMATDGCGPDNCSAALDRALSLVTGGLYATFFVTPALLLTSWVLPRRMRFAKARRAIAWCALLPPVTVILTVFGLPE</sequence>
<keyword evidence="1" id="KW-1133">Transmembrane helix</keyword>
<keyword evidence="1" id="KW-0812">Transmembrane</keyword>
<protein>
    <submittedName>
        <fullName evidence="2">Uncharacterized protein</fullName>
    </submittedName>
</protein>
<reference evidence="2 3" key="1">
    <citation type="journal article" date="2019" name="Int. J. Syst. Evol. Microbiol.">
        <title>The Global Catalogue of Microorganisms (GCM) 10K type strain sequencing project: providing services to taxonomists for standard genome sequencing and annotation.</title>
        <authorList>
            <consortium name="The Broad Institute Genomics Platform"/>
            <consortium name="The Broad Institute Genome Sequencing Center for Infectious Disease"/>
            <person name="Wu L."/>
            <person name="Ma J."/>
        </authorList>
    </citation>
    <scope>NUCLEOTIDE SEQUENCE [LARGE SCALE GENOMIC DNA]</scope>
    <source>
        <strain evidence="2 3">JCM 10649</strain>
    </source>
</reference>
<dbReference type="EMBL" id="BAAAHB010000010">
    <property type="protein sequence ID" value="GAA0453168.1"/>
    <property type="molecule type" value="Genomic_DNA"/>
</dbReference>
<keyword evidence="1" id="KW-0472">Membrane</keyword>
<name>A0ABN0ZMT3_9ACTN</name>
<comment type="caution">
    <text evidence="2">The sequence shown here is derived from an EMBL/GenBank/DDBJ whole genome shotgun (WGS) entry which is preliminary data.</text>
</comment>
<proteinExistence type="predicted"/>